<reference evidence="2" key="2">
    <citation type="submission" date="2023-06" db="EMBL/GenBank/DDBJ databases">
        <authorList>
            <person name="Swenson N.G."/>
            <person name="Wegrzyn J.L."/>
            <person name="Mcevoy S.L."/>
        </authorList>
    </citation>
    <scope>NUCLEOTIDE SEQUENCE</scope>
    <source>
        <strain evidence="2">NS2018</strain>
        <tissue evidence="2">Leaf</tissue>
    </source>
</reference>
<keyword evidence="1" id="KW-1133">Transmembrane helix</keyword>
<evidence type="ECO:0000313" key="2">
    <source>
        <dbReference type="EMBL" id="KAK0580931.1"/>
    </source>
</evidence>
<comment type="caution">
    <text evidence="2">The sequence shown here is derived from an EMBL/GenBank/DDBJ whole genome shotgun (WGS) entry which is preliminary data.</text>
</comment>
<accession>A0AA39VIP0</accession>
<dbReference type="Pfam" id="PF03140">
    <property type="entry name" value="DUF247"/>
    <property type="match status" value="1"/>
</dbReference>
<protein>
    <submittedName>
        <fullName evidence="2">Uncharacterized protein</fullName>
    </submittedName>
</protein>
<keyword evidence="3" id="KW-1185">Reference proteome</keyword>
<dbReference type="EMBL" id="JAUESC010000384">
    <property type="protein sequence ID" value="KAK0580931.1"/>
    <property type="molecule type" value="Genomic_DNA"/>
</dbReference>
<name>A0AA39VIP0_ACESA</name>
<feature type="transmembrane region" description="Helical" evidence="1">
    <location>
        <begin position="73"/>
        <end position="96"/>
    </location>
</feature>
<dbReference type="InterPro" id="IPR004158">
    <property type="entry name" value="DUF247_pln"/>
</dbReference>
<evidence type="ECO:0000313" key="3">
    <source>
        <dbReference type="Proteomes" id="UP001168877"/>
    </source>
</evidence>
<gene>
    <name evidence="2" type="ORF">LWI29_007824</name>
</gene>
<reference evidence="2" key="1">
    <citation type="journal article" date="2022" name="Plant J.">
        <title>Strategies of tolerance reflected in two North American maple genomes.</title>
        <authorList>
            <person name="McEvoy S.L."/>
            <person name="Sezen U.U."/>
            <person name="Trouern-Trend A."/>
            <person name="McMahon S.M."/>
            <person name="Schaberg P.G."/>
            <person name="Yang J."/>
            <person name="Wegrzyn J.L."/>
            <person name="Swenson N.G."/>
        </authorList>
    </citation>
    <scope>NUCLEOTIDE SEQUENCE</scope>
    <source>
        <strain evidence="2">NS2018</strain>
    </source>
</reference>
<organism evidence="2 3">
    <name type="scientific">Acer saccharum</name>
    <name type="common">Sugar maple</name>
    <dbReference type="NCBI Taxonomy" id="4024"/>
    <lineage>
        <taxon>Eukaryota</taxon>
        <taxon>Viridiplantae</taxon>
        <taxon>Streptophyta</taxon>
        <taxon>Embryophyta</taxon>
        <taxon>Tracheophyta</taxon>
        <taxon>Spermatophyta</taxon>
        <taxon>Magnoliopsida</taxon>
        <taxon>eudicotyledons</taxon>
        <taxon>Gunneridae</taxon>
        <taxon>Pentapetalae</taxon>
        <taxon>rosids</taxon>
        <taxon>malvids</taxon>
        <taxon>Sapindales</taxon>
        <taxon>Sapindaceae</taxon>
        <taxon>Hippocastanoideae</taxon>
        <taxon>Acereae</taxon>
        <taxon>Acer</taxon>
    </lineage>
</organism>
<dbReference type="Proteomes" id="UP001168877">
    <property type="component" value="Unassembled WGS sequence"/>
</dbReference>
<sequence length="111" mass="12446">MDHLIDTTKDVDLLIEKGIIVNCVGDIEAITKMFNSLCSHIALRGSLYYEDAKKMKAHYKYPWNHLKATLKSVYFSNLWTGTATVAAAFLLILTAIQTICSVKQVRYGTST</sequence>
<dbReference type="PANTHER" id="PTHR31170:SF24">
    <property type="match status" value="1"/>
</dbReference>
<keyword evidence="1" id="KW-0472">Membrane</keyword>
<dbReference type="PANTHER" id="PTHR31170">
    <property type="entry name" value="BNAC04G53230D PROTEIN"/>
    <property type="match status" value="1"/>
</dbReference>
<evidence type="ECO:0000256" key="1">
    <source>
        <dbReference type="SAM" id="Phobius"/>
    </source>
</evidence>
<keyword evidence="1" id="KW-0812">Transmembrane</keyword>
<dbReference type="AlphaFoldDB" id="A0AA39VIP0"/>
<proteinExistence type="predicted"/>